<keyword evidence="5" id="KW-0540">Nuclease</keyword>
<dbReference type="PANTHER" id="PTHR13966:SF5">
    <property type="entry name" value="ENDONUCLEASE G, MITOCHONDRIAL"/>
    <property type="match status" value="1"/>
</dbReference>
<accession>A0A1H4G3H9</accession>
<evidence type="ECO:0000256" key="1">
    <source>
        <dbReference type="PIRSR" id="PIRSR640255-1"/>
    </source>
</evidence>
<gene>
    <name evidence="5" type="ORF">SAMN05443550_10914</name>
</gene>
<dbReference type="GO" id="GO:0004519">
    <property type="term" value="F:endonuclease activity"/>
    <property type="evidence" value="ECO:0007669"/>
    <property type="project" value="UniProtKB-KW"/>
</dbReference>
<feature type="active site" description="Proton acceptor" evidence="1">
    <location>
        <position position="122"/>
    </location>
</feature>
<dbReference type="PANTHER" id="PTHR13966">
    <property type="entry name" value="ENDONUCLEASE RELATED"/>
    <property type="match status" value="1"/>
</dbReference>
<dbReference type="InterPro" id="IPR040255">
    <property type="entry name" value="Non-specific_endonuclease"/>
</dbReference>
<dbReference type="SUPFAM" id="SSF54060">
    <property type="entry name" value="His-Me finger endonucleases"/>
    <property type="match status" value="1"/>
</dbReference>
<dbReference type="Gene3D" id="3.40.570.10">
    <property type="entry name" value="Extracellular Endonuclease, subunit A"/>
    <property type="match status" value="1"/>
</dbReference>
<dbReference type="SMART" id="SM00477">
    <property type="entry name" value="NUC"/>
    <property type="match status" value="1"/>
</dbReference>
<dbReference type="Proteomes" id="UP000198850">
    <property type="component" value="Unassembled WGS sequence"/>
</dbReference>
<evidence type="ECO:0000313" key="5">
    <source>
        <dbReference type="EMBL" id="SEB04163.1"/>
    </source>
</evidence>
<keyword evidence="6" id="KW-1185">Reference proteome</keyword>
<dbReference type="InterPro" id="IPR001604">
    <property type="entry name" value="Endo_G_ENPP1-like_dom"/>
</dbReference>
<dbReference type="STRING" id="425514.SAMN05443550_10914"/>
<reference evidence="5 6" key="1">
    <citation type="submission" date="2016-10" db="EMBL/GenBank/DDBJ databases">
        <authorList>
            <person name="de Groot N.N."/>
        </authorList>
    </citation>
    <scope>NUCLEOTIDE SEQUENCE [LARGE SCALE GENOMIC DNA]</scope>
    <source>
        <strain evidence="5 6">DSM 19033</strain>
    </source>
</reference>
<dbReference type="RefSeq" id="WP_090558236.1">
    <property type="nucleotide sequence ID" value="NZ_FNRA01000009.1"/>
</dbReference>
<dbReference type="EMBL" id="FNRA01000009">
    <property type="protein sequence ID" value="SEB04163.1"/>
    <property type="molecule type" value="Genomic_DNA"/>
</dbReference>
<dbReference type="AlphaFoldDB" id="A0A1H4G3H9"/>
<dbReference type="GO" id="GO:0016787">
    <property type="term" value="F:hydrolase activity"/>
    <property type="evidence" value="ECO:0007669"/>
    <property type="project" value="InterPro"/>
</dbReference>
<feature type="binding site" evidence="2">
    <location>
        <position position="158"/>
    </location>
    <ligand>
        <name>Mg(2+)</name>
        <dbReference type="ChEBI" id="CHEBI:18420"/>
        <note>catalytic</note>
    </ligand>
</feature>
<dbReference type="InterPro" id="IPR044929">
    <property type="entry name" value="DNA/RNA_non-sp_Endonuclease_sf"/>
</dbReference>
<evidence type="ECO:0000259" key="4">
    <source>
        <dbReference type="SMART" id="SM00892"/>
    </source>
</evidence>
<evidence type="ECO:0000313" key="6">
    <source>
        <dbReference type="Proteomes" id="UP000198850"/>
    </source>
</evidence>
<name>A0A1H4G3H9_9SPHI</name>
<keyword evidence="5" id="KW-0255">Endonuclease</keyword>
<dbReference type="SMART" id="SM00892">
    <property type="entry name" value="Endonuclease_NS"/>
    <property type="match status" value="1"/>
</dbReference>
<organism evidence="5 6">
    <name type="scientific">Pedobacter hartonius</name>
    <dbReference type="NCBI Taxonomy" id="425514"/>
    <lineage>
        <taxon>Bacteria</taxon>
        <taxon>Pseudomonadati</taxon>
        <taxon>Bacteroidota</taxon>
        <taxon>Sphingobacteriia</taxon>
        <taxon>Sphingobacteriales</taxon>
        <taxon>Sphingobacteriaceae</taxon>
        <taxon>Pedobacter</taxon>
    </lineage>
</organism>
<evidence type="ECO:0000259" key="3">
    <source>
        <dbReference type="SMART" id="SM00477"/>
    </source>
</evidence>
<dbReference type="InterPro" id="IPR020821">
    <property type="entry name" value="ENPP1-3/EXOG-like_nuc-like"/>
</dbReference>
<keyword evidence="2" id="KW-0479">Metal-binding</keyword>
<protein>
    <submittedName>
        <fullName evidence="5">Endonuclease G</fullName>
    </submittedName>
</protein>
<dbReference type="GO" id="GO:0046872">
    <property type="term" value="F:metal ion binding"/>
    <property type="evidence" value="ECO:0007669"/>
    <property type="project" value="UniProtKB-KW"/>
</dbReference>
<evidence type="ECO:0000256" key="2">
    <source>
        <dbReference type="PIRSR" id="PIRSR640255-2"/>
    </source>
</evidence>
<sequence length="287" mass="32784">MENIQSAQLEMLPDDFNDRDGFIAEFLGEDFKVSLPTVERDKDQVLLFELDGKEISELKYRHFSVVMNSERRMCFFSACNIDGLTSIRGVQRSSWKTDPRIDQKLQIIKECYGDPPKFSRGHMTRKEDPIWGTLPLAQQAGADTFHVTNATPQMQPFNAPVWLELENYALENARQDQMRISVITGPVFSSDDPEKYGLKIPVDFFKIIAFIHDETKMLTATGYTISQQDYFSPQEFIYGPLKTYQVSISTIEERTGLKFGNLSSVDPIKGQQLINLALGSVQDIRFI</sequence>
<dbReference type="CDD" id="cd00091">
    <property type="entry name" value="NUC"/>
    <property type="match status" value="1"/>
</dbReference>
<dbReference type="OrthoDB" id="9770276at2"/>
<dbReference type="InterPro" id="IPR044925">
    <property type="entry name" value="His-Me_finger_sf"/>
</dbReference>
<keyword evidence="5" id="KW-0378">Hydrolase</keyword>
<dbReference type="Pfam" id="PF01223">
    <property type="entry name" value="Endonuclease_NS"/>
    <property type="match status" value="1"/>
</dbReference>
<feature type="domain" description="DNA/RNA non-specific endonuclease/pyrophosphatase/phosphodiesterase" evidence="4">
    <location>
        <begin position="59"/>
        <end position="266"/>
    </location>
</feature>
<feature type="domain" description="ENPP1-3/EXOG-like endonuclease/phosphodiesterase" evidence="3">
    <location>
        <begin position="60"/>
        <end position="266"/>
    </location>
</feature>
<dbReference type="GO" id="GO:0003676">
    <property type="term" value="F:nucleic acid binding"/>
    <property type="evidence" value="ECO:0007669"/>
    <property type="project" value="InterPro"/>
</dbReference>
<proteinExistence type="predicted"/>